<reference evidence="1" key="1">
    <citation type="submission" date="2020-08" db="EMBL/GenBank/DDBJ databases">
        <title>Genome sequencing and assembly of the red palm weevil Rhynchophorus ferrugineus.</title>
        <authorList>
            <person name="Dias G.B."/>
            <person name="Bergman C.M."/>
            <person name="Manee M."/>
        </authorList>
    </citation>
    <scope>NUCLEOTIDE SEQUENCE</scope>
    <source>
        <strain evidence="1">AA-2017</strain>
        <tissue evidence="1">Whole larva</tissue>
    </source>
</reference>
<dbReference type="AlphaFoldDB" id="A0A834M6A3"/>
<name>A0A834M6A3_RHYFE</name>
<comment type="caution">
    <text evidence="1">The sequence shown here is derived from an EMBL/GenBank/DDBJ whole genome shotgun (WGS) entry which is preliminary data.</text>
</comment>
<evidence type="ECO:0000313" key="1">
    <source>
        <dbReference type="EMBL" id="KAF7272083.1"/>
    </source>
</evidence>
<protein>
    <submittedName>
        <fullName evidence="1">Uncharacterized protein</fullName>
    </submittedName>
</protein>
<accession>A0A834M6A3</accession>
<proteinExistence type="predicted"/>
<organism evidence="1 2">
    <name type="scientific">Rhynchophorus ferrugineus</name>
    <name type="common">Red palm weevil</name>
    <name type="synonym">Curculio ferrugineus</name>
    <dbReference type="NCBI Taxonomy" id="354439"/>
    <lineage>
        <taxon>Eukaryota</taxon>
        <taxon>Metazoa</taxon>
        <taxon>Ecdysozoa</taxon>
        <taxon>Arthropoda</taxon>
        <taxon>Hexapoda</taxon>
        <taxon>Insecta</taxon>
        <taxon>Pterygota</taxon>
        <taxon>Neoptera</taxon>
        <taxon>Endopterygota</taxon>
        <taxon>Coleoptera</taxon>
        <taxon>Polyphaga</taxon>
        <taxon>Cucujiformia</taxon>
        <taxon>Curculionidae</taxon>
        <taxon>Dryophthorinae</taxon>
        <taxon>Rhynchophorus</taxon>
    </lineage>
</organism>
<gene>
    <name evidence="1" type="ORF">GWI33_015102</name>
</gene>
<dbReference type="Proteomes" id="UP000625711">
    <property type="component" value="Unassembled WGS sequence"/>
</dbReference>
<keyword evidence="2" id="KW-1185">Reference proteome</keyword>
<dbReference type="EMBL" id="JAACXV010013856">
    <property type="protein sequence ID" value="KAF7272083.1"/>
    <property type="molecule type" value="Genomic_DNA"/>
</dbReference>
<sequence>MDHTENTILVSVRIRAIAYRPASSSRTTCVWVTRRVLAPGPLPFAAASPADRLRKTPPMPTILNFRDRLFWISIPNTTPIRRATRKIEWA</sequence>
<evidence type="ECO:0000313" key="2">
    <source>
        <dbReference type="Proteomes" id="UP000625711"/>
    </source>
</evidence>